<sequence>MKAEGRQRHADTALSDEALEWLVKLHSGRASEADHAAFTRWRNRSPGHEEAALEAEAIWNGLGIAGSGLRDAHRQRVTRRAVLGGAAVAVSGAALYGSGIAGPHLFADHTTGIAGQRSIALPDGSTAFLNADTALSVDFTQARRGLRLFRGQATFTVAHDPARPFVVDAQGGHARAVGTVFDVDIRPREVAVTVLEGVVAISGPGQEASPLTAHADQRVRYGDDGIFAPAESVDAEIETAWRRGKLIFNRQPLGDVVAEIGRYRSGSILVAGASLSALEVTGVFDLRDPDAVLEVMEQTLPIRITRLPFLTIIR</sequence>
<dbReference type="RefSeq" id="WP_183832196.1">
    <property type="nucleotide sequence ID" value="NZ_JACHEU010000003.1"/>
</dbReference>
<keyword evidence="3" id="KW-0812">Transmembrane</keyword>
<dbReference type="PIRSF" id="PIRSF018266">
    <property type="entry name" value="FecR"/>
    <property type="match status" value="1"/>
</dbReference>
<dbReference type="Gene3D" id="3.55.50.30">
    <property type="match status" value="1"/>
</dbReference>
<dbReference type="GO" id="GO:0016989">
    <property type="term" value="F:sigma factor antagonist activity"/>
    <property type="evidence" value="ECO:0007669"/>
    <property type="project" value="TreeGrafter"/>
</dbReference>
<evidence type="ECO:0000259" key="2">
    <source>
        <dbReference type="Pfam" id="PF16220"/>
    </source>
</evidence>
<evidence type="ECO:0000313" key="3">
    <source>
        <dbReference type="EMBL" id="MBB6014016.1"/>
    </source>
</evidence>
<feature type="domain" description="FecR protein" evidence="1">
    <location>
        <begin position="108"/>
        <end position="199"/>
    </location>
</feature>
<name>A0A7W9S4L8_9HYPH</name>
<dbReference type="Pfam" id="PF16220">
    <property type="entry name" value="DUF4880"/>
    <property type="match status" value="1"/>
</dbReference>
<dbReference type="PANTHER" id="PTHR30273:SF2">
    <property type="entry name" value="PROTEIN FECR"/>
    <property type="match status" value="1"/>
</dbReference>
<dbReference type="InterPro" id="IPR012373">
    <property type="entry name" value="Ferrdict_sens_TM"/>
</dbReference>
<accession>A0A7W9S4L8</accession>
<proteinExistence type="predicted"/>
<evidence type="ECO:0000259" key="1">
    <source>
        <dbReference type="Pfam" id="PF04773"/>
    </source>
</evidence>
<dbReference type="Proteomes" id="UP000533306">
    <property type="component" value="Unassembled WGS sequence"/>
</dbReference>
<organism evidence="3 4">
    <name type="scientific">Aquamicrobium lusatiense</name>
    <dbReference type="NCBI Taxonomy" id="89772"/>
    <lineage>
        <taxon>Bacteria</taxon>
        <taxon>Pseudomonadati</taxon>
        <taxon>Pseudomonadota</taxon>
        <taxon>Alphaproteobacteria</taxon>
        <taxon>Hyphomicrobiales</taxon>
        <taxon>Phyllobacteriaceae</taxon>
        <taxon>Aquamicrobium</taxon>
    </lineage>
</organism>
<dbReference type="InterPro" id="IPR006860">
    <property type="entry name" value="FecR"/>
</dbReference>
<dbReference type="Pfam" id="PF04773">
    <property type="entry name" value="FecR"/>
    <property type="match status" value="1"/>
</dbReference>
<comment type="caution">
    <text evidence="3">The sequence shown here is derived from an EMBL/GenBank/DDBJ whole genome shotgun (WGS) entry which is preliminary data.</text>
</comment>
<dbReference type="InterPro" id="IPR032623">
    <property type="entry name" value="FecR_N"/>
</dbReference>
<protein>
    <submittedName>
        <fullName evidence="3">Transmembrane sensor</fullName>
    </submittedName>
</protein>
<feature type="domain" description="FecR N-terminal" evidence="2">
    <location>
        <begin position="16"/>
        <end position="57"/>
    </location>
</feature>
<dbReference type="EMBL" id="JACHEU010000003">
    <property type="protein sequence ID" value="MBB6014016.1"/>
    <property type="molecule type" value="Genomic_DNA"/>
</dbReference>
<dbReference type="Gene3D" id="2.60.120.1440">
    <property type="match status" value="1"/>
</dbReference>
<reference evidence="3 4" key="1">
    <citation type="submission" date="2020-08" db="EMBL/GenBank/DDBJ databases">
        <title>Genomic Encyclopedia of Type Strains, Phase IV (KMG-IV): sequencing the most valuable type-strain genomes for metagenomic binning, comparative biology and taxonomic classification.</title>
        <authorList>
            <person name="Goeker M."/>
        </authorList>
    </citation>
    <scope>NUCLEOTIDE SEQUENCE [LARGE SCALE GENOMIC DNA]</scope>
    <source>
        <strain evidence="3 4">DSM 11099</strain>
    </source>
</reference>
<keyword evidence="3" id="KW-0472">Membrane</keyword>
<dbReference type="PANTHER" id="PTHR30273">
    <property type="entry name" value="PERIPLASMIC SIGNAL SENSOR AND SIGMA FACTOR ACTIVATOR FECR-RELATED"/>
    <property type="match status" value="1"/>
</dbReference>
<evidence type="ECO:0000313" key="4">
    <source>
        <dbReference type="Proteomes" id="UP000533306"/>
    </source>
</evidence>
<gene>
    <name evidence="3" type="ORF">HNR59_003410</name>
</gene>
<keyword evidence="4" id="KW-1185">Reference proteome</keyword>
<dbReference type="AlphaFoldDB" id="A0A7W9S4L8"/>